<dbReference type="SMART" id="SM00052">
    <property type="entry name" value="EAL"/>
    <property type="match status" value="1"/>
</dbReference>
<dbReference type="RefSeq" id="WP_045986886.1">
    <property type="nucleotide sequence ID" value="NZ_CP063051.1"/>
</dbReference>
<evidence type="ECO:0000313" key="1">
    <source>
        <dbReference type="EMBL" id="KJY69248.1"/>
    </source>
</evidence>
<dbReference type="AlphaFoldDB" id="A0A837G3U1"/>
<reference evidence="1" key="1">
    <citation type="journal article" date="2015" name="BMC Genomics">
        <title>Genome mining reveals unlocked bioactive potential of marine Gram-negative bacteria.</title>
        <authorList>
            <person name="Machado H."/>
            <person name="Sonnenschein E.C."/>
            <person name="Melchiorsen J."/>
            <person name="Gram L."/>
        </authorList>
    </citation>
    <scope>NUCLEOTIDE SEQUENCE</scope>
    <source>
        <strain evidence="1">S2052</strain>
    </source>
</reference>
<dbReference type="CDD" id="cd01948">
    <property type="entry name" value="EAL"/>
    <property type="match status" value="1"/>
</dbReference>
<dbReference type="Pfam" id="PF00563">
    <property type="entry name" value="EAL"/>
    <property type="match status" value="1"/>
</dbReference>
<proteinExistence type="predicted"/>
<organism evidence="1">
    <name type="scientific">Vibrio coralliilyticus</name>
    <dbReference type="NCBI Taxonomy" id="190893"/>
    <lineage>
        <taxon>Bacteria</taxon>
        <taxon>Pseudomonadati</taxon>
        <taxon>Pseudomonadota</taxon>
        <taxon>Gammaproteobacteria</taxon>
        <taxon>Vibrionales</taxon>
        <taxon>Vibrionaceae</taxon>
        <taxon>Vibrio</taxon>
    </lineage>
</organism>
<dbReference type="PROSITE" id="PS50883">
    <property type="entry name" value="EAL"/>
    <property type="match status" value="1"/>
</dbReference>
<dbReference type="InterPro" id="IPR001633">
    <property type="entry name" value="EAL_dom"/>
</dbReference>
<accession>A0A837G3U1</accession>
<gene>
    <name evidence="1" type="ORF">TW71_18410</name>
</gene>
<name>A0A837G3U1_9VIBR</name>
<dbReference type="Gene3D" id="3.20.20.450">
    <property type="entry name" value="EAL domain"/>
    <property type="match status" value="1"/>
</dbReference>
<dbReference type="PANTHER" id="PTHR33121:SF70">
    <property type="entry name" value="SIGNALING PROTEIN YKOW"/>
    <property type="match status" value="1"/>
</dbReference>
<sequence length="570" mass="65100">MIRFELGNQICVCLSDSDISLELNNTRHSSLSISQNEYLILSIISCYGTLNAPISQRCIERKISQHHNVTLPENGFKNIVASLRKKFKQLTKSHLDSRQNVIENIHRIGYFVPFKSHDNQQNGVQQQLKISKTSKHTIRYAIALCLTDKKLYTDLGLTLAVASFIFFAVCYYAISSILNQGYFGDVEDFTDALSEQSCFSDPNTLKSLFDDAELIESSMMIDKFNTYCLITADSVMPVSRVQYDEWFKNSSYTTHSMEKNNTKMTVRVRNINLYRSIDNYISTMFLAGMKVCTNTGNSFNIGSTDGKVFVSKEQGDGFKEFFYVSNPIKNILLFTAMLIVIIRYKRLLALIQYFWAIRRFNLKLEPIYDTTSHQNIHYEALSRFSVSNTQKFIETLIANKLLLLHTLLVIRIIFSASKALIAPLSINVCPSLLRGKRFSVLYEELKQYNCSYLTVEITENASMYYTNEIYQNITRLKTLGCSISIDDFGTGNNNVELISKIKPDYLKIDREFVIGLKKDNKRIETLRQLIAMGKANQCKVIVEGVESADCAHLLTTLGAHIHQGFYYSLS</sequence>
<dbReference type="GO" id="GO:0071111">
    <property type="term" value="F:cyclic-guanylate-specific phosphodiesterase activity"/>
    <property type="evidence" value="ECO:0007669"/>
    <property type="project" value="InterPro"/>
</dbReference>
<dbReference type="InterPro" id="IPR035919">
    <property type="entry name" value="EAL_sf"/>
</dbReference>
<dbReference type="EMBL" id="JXXR01000020">
    <property type="protein sequence ID" value="KJY69248.1"/>
    <property type="molecule type" value="Genomic_DNA"/>
</dbReference>
<comment type="caution">
    <text evidence="1">The sequence shown here is derived from an EMBL/GenBank/DDBJ whole genome shotgun (WGS) entry which is preliminary data.</text>
</comment>
<dbReference type="PANTHER" id="PTHR33121">
    <property type="entry name" value="CYCLIC DI-GMP PHOSPHODIESTERASE PDEF"/>
    <property type="match status" value="1"/>
</dbReference>
<protein>
    <submittedName>
        <fullName evidence="1">Diguanylate cyclase</fullName>
    </submittedName>
</protein>
<dbReference type="InterPro" id="IPR050706">
    <property type="entry name" value="Cyclic-di-GMP_PDE-like"/>
</dbReference>
<dbReference type="SUPFAM" id="SSF141868">
    <property type="entry name" value="EAL domain-like"/>
    <property type="match status" value="1"/>
</dbReference>